<evidence type="ECO:0000313" key="2">
    <source>
        <dbReference type="Proteomes" id="UP000683360"/>
    </source>
</evidence>
<dbReference type="Proteomes" id="UP000683360">
    <property type="component" value="Unassembled WGS sequence"/>
</dbReference>
<dbReference type="GO" id="GO:0003676">
    <property type="term" value="F:nucleic acid binding"/>
    <property type="evidence" value="ECO:0007669"/>
    <property type="project" value="InterPro"/>
</dbReference>
<dbReference type="InterPro" id="IPR012337">
    <property type="entry name" value="RNaseH-like_sf"/>
</dbReference>
<dbReference type="InterPro" id="IPR036397">
    <property type="entry name" value="RNaseH_sf"/>
</dbReference>
<dbReference type="SUPFAM" id="SSF53098">
    <property type="entry name" value="Ribonuclease H-like"/>
    <property type="match status" value="1"/>
</dbReference>
<dbReference type="OrthoDB" id="6020347at2759"/>
<dbReference type="AlphaFoldDB" id="A0A8S3QX31"/>
<organism evidence="1 2">
    <name type="scientific">Mytilus edulis</name>
    <name type="common">Blue mussel</name>
    <dbReference type="NCBI Taxonomy" id="6550"/>
    <lineage>
        <taxon>Eukaryota</taxon>
        <taxon>Metazoa</taxon>
        <taxon>Spiralia</taxon>
        <taxon>Lophotrochozoa</taxon>
        <taxon>Mollusca</taxon>
        <taxon>Bivalvia</taxon>
        <taxon>Autobranchia</taxon>
        <taxon>Pteriomorphia</taxon>
        <taxon>Mytilida</taxon>
        <taxon>Mytiloidea</taxon>
        <taxon>Mytilidae</taxon>
        <taxon>Mytilinae</taxon>
        <taxon>Mytilus</taxon>
    </lineage>
</organism>
<proteinExistence type="predicted"/>
<reference evidence="1" key="1">
    <citation type="submission" date="2021-03" db="EMBL/GenBank/DDBJ databases">
        <authorList>
            <person name="Bekaert M."/>
        </authorList>
    </citation>
    <scope>NUCLEOTIDE SEQUENCE</scope>
</reference>
<protein>
    <recommendedName>
        <fullName evidence="3">Integrase catalytic domain-containing protein</fullName>
    </recommendedName>
</protein>
<sequence length="190" mass="21835">MDSIQETAFATEYNALKYNSKSRNSLPRIRQLRLFLDDRNIIRCGGRIQNAPLSESTKFPYILPNDHTISKRNEKMPMKEFVIPERLDSPDLPPLHKIRLQEADPFTATVIDFTGALQVKDNENVIKKVYICLFTCASTRAIHLEVVTNFSEETFLQAFRRFSSRKSLLKVVMTDNGSTFVFPSEQGWGN</sequence>
<comment type="caution">
    <text evidence="1">The sequence shown here is derived from an EMBL/GenBank/DDBJ whole genome shotgun (WGS) entry which is preliminary data.</text>
</comment>
<dbReference type="PANTHER" id="PTHR47331:SF1">
    <property type="entry name" value="GAG-LIKE PROTEIN"/>
    <property type="match status" value="1"/>
</dbReference>
<evidence type="ECO:0008006" key="3">
    <source>
        <dbReference type="Google" id="ProtNLM"/>
    </source>
</evidence>
<dbReference type="EMBL" id="CAJPWZ010000700">
    <property type="protein sequence ID" value="CAG2198838.1"/>
    <property type="molecule type" value="Genomic_DNA"/>
</dbReference>
<dbReference type="Gene3D" id="3.30.420.10">
    <property type="entry name" value="Ribonuclease H-like superfamily/Ribonuclease H"/>
    <property type="match status" value="1"/>
</dbReference>
<accession>A0A8S3QX31</accession>
<gene>
    <name evidence="1" type="ORF">MEDL_13559</name>
</gene>
<keyword evidence="2" id="KW-1185">Reference proteome</keyword>
<dbReference type="PANTHER" id="PTHR47331">
    <property type="entry name" value="PHD-TYPE DOMAIN-CONTAINING PROTEIN"/>
    <property type="match status" value="1"/>
</dbReference>
<name>A0A8S3QX31_MYTED</name>
<evidence type="ECO:0000313" key="1">
    <source>
        <dbReference type="EMBL" id="CAG2198838.1"/>
    </source>
</evidence>